<organism evidence="1 2">
    <name type="scientific">Methanospirillum stamsii</name>
    <dbReference type="NCBI Taxonomy" id="1277351"/>
    <lineage>
        <taxon>Archaea</taxon>
        <taxon>Methanobacteriati</taxon>
        <taxon>Methanobacteriota</taxon>
        <taxon>Stenosarchaea group</taxon>
        <taxon>Methanomicrobia</taxon>
        <taxon>Methanomicrobiales</taxon>
        <taxon>Methanospirillaceae</taxon>
        <taxon>Methanospirillum</taxon>
    </lineage>
</organism>
<evidence type="ECO:0000313" key="2">
    <source>
        <dbReference type="Proteomes" id="UP000245934"/>
    </source>
</evidence>
<gene>
    <name evidence="1" type="ORF">DLD82_05420</name>
</gene>
<evidence type="ECO:0000313" key="1">
    <source>
        <dbReference type="EMBL" id="PWR75231.1"/>
    </source>
</evidence>
<dbReference type="AlphaFoldDB" id="A0A2V2NI01"/>
<dbReference type="RefSeq" id="WP_109940093.1">
    <property type="nucleotide sequence ID" value="NZ_CP176366.1"/>
</dbReference>
<accession>A0A2V2NI01</accession>
<dbReference type="OrthoDB" id="385702at2157"/>
<keyword evidence="2" id="KW-1185">Reference proteome</keyword>
<evidence type="ECO:0008006" key="3">
    <source>
        <dbReference type="Google" id="ProtNLM"/>
    </source>
</evidence>
<comment type="caution">
    <text evidence="1">The sequence shown here is derived from an EMBL/GenBank/DDBJ whole genome shotgun (WGS) entry which is preliminary data.</text>
</comment>
<name>A0A2V2NI01_9EURY</name>
<dbReference type="GeneID" id="97610856"/>
<protein>
    <recommendedName>
        <fullName evidence="3">DUF4352 domain-containing protein</fullName>
    </recommendedName>
</protein>
<reference evidence="1 2" key="1">
    <citation type="submission" date="2018-05" db="EMBL/GenBank/DDBJ databases">
        <title>Draft genome of Methanospirillum stamsii Pt1.</title>
        <authorList>
            <person name="Dueholm M.S."/>
            <person name="Nielsen P.H."/>
            <person name="Bakmann L.F."/>
            <person name="Otzen D.E."/>
        </authorList>
    </citation>
    <scope>NUCLEOTIDE SEQUENCE [LARGE SCALE GENOMIC DNA]</scope>
    <source>
        <strain evidence="1 2">Pt1</strain>
    </source>
</reference>
<dbReference type="EMBL" id="QGMZ01000011">
    <property type="protein sequence ID" value="PWR75231.1"/>
    <property type="molecule type" value="Genomic_DNA"/>
</dbReference>
<proteinExistence type="predicted"/>
<dbReference type="Proteomes" id="UP000245934">
    <property type="component" value="Unassembled WGS sequence"/>
</dbReference>
<sequence>MDKKWIKFIGFLFIIIAVLIALLLLTTSDRHPPVTDNSDIRNISITILEHSEIERNNDTMLISYSLLTSPYKDKELRLTKIEVLDLSDGTIISTFEKENLEKISKSDEQFLLSYPIQKFDKSLSITHRLFFISNGRAILPFSVIGGDILLEN</sequence>